<dbReference type="InterPro" id="IPR001845">
    <property type="entry name" value="HTH_ArsR_DNA-bd_dom"/>
</dbReference>
<reference evidence="5 6" key="1">
    <citation type="journal article" date="2015" name="Genome Announc.">
        <title>Expanding the biotechnology potential of lactobacilli through comparative genomics of 213 strains and associated genera.</title>
        <authorList>
            <person name="Sun Z."/>
            <person name="Harris H.M."/>
            <person name="McCann A."/>
            <person name="Guo C."/>
            <person name="Argimon S."/>
            <person name="Zhang W."/>
            <person name="Yang X."/>
            <person name="Jeffery I.B."/>
            <person name="Cooney J.C."/>
            <person name="Kagawa T.F."/>
            <person name="Liu W."/>
            <person name="Song Y."/>
            <person name="Salvetti E."/>
            <person name="Wrobel A."/>
            <person name="Rasinkangas P."/>
            <person name="Parkhill J."/>
            <person name="Rea M.C."/>
            <person name="O'Sullivan O."/>
            <person name="Ritari J."/>
            <person name="Douillard F.P."/>
            <person name="Paul Ross R."/>
            <person name="Yang R."/>
            <person name="Briner A.E."/>
            <person name="Felis G.E."/>
            <person name="de Vos W.M."/>
            <person name="Barrangou R."/>
            <person name="Klaenhammer T.R."/>
            <person name="Caufield P.W."/>
            <person name="Cui Y."/>
            <person name="Zhang H."/>
            <person name="O'Toole P.W."/>
        </authorList>
    </citation>
    <scope>NUCLEOTIDE SEQUENCE [LARGE SCALE GENOMIC DNA]</scope>
    <source>
        <strain evidence="5 6">DSM 19906</strain>
    </source>
</reference>
<dbReference type="EMBL" id="AZEB01000003">
    <property type="protein sequence ID" value="KRL22955.1"/>
    <property type="molecule type" value="Genomic_DNA"/>
</dbReference>
<evidence type="ECO:0000313" key="6">
    <source>
        <dbReference type="Proteomes" id="UP000051439"/>
    </source>
</evidence>
<dbReference type="Gene3D" id="1.10.10.10">
    <property type="entry name" value="Winged helix-like DNA-binding domain superfamily/Winged helix DNA-binding domain"/>
    <property type="match status" value="1"/>
</dbReference>
<proteinExistence type="predicted"/>
<organism evidence="5 6">
    <name type="scientific">Lentilactobacillus kisonensis DSM 19906 = JCM 15041</name>
    <dbReference type="NCBI Taxonomy" id="1423766"/>
    <lineage>
        <taxon>Bacteria</taxon>
        <taxon>Bacillati</taxon>
        <taxon>Bacillota</taxon>
        <taxon>Bacilli</taxon>
        <taxon>Lactobacillales</taxon>
        <taxon>Lactobacillaceae</taxon>
        <taxon>Lentilactobacillus</taxon>
    </lineage>
</organism>
<dbReference type="InterPro" id="IPR011991">
    <property type="entry name" value="ArsR-like_HTH"/>
</dbReference>
<dbReference type="SUPFAM" id="SSF46785">
    <property type="entry name" value="Winged helix' DNA-binding domain"/>
    <property type="match status" value="1"/>
</dbReference>
<dbReference type="PATRIC" id="fig|1423766.4.peg.1770"/>
<dbReference type="InterPro" id="IPR036390">
    <property type="entry name" value="WH_DNA-bd_sf"/>
</dbReference>
<dbReference type="InterPro" id="IPR036388">
    <property type="entry name" value="WH-like_DNA-bd_sf"/>
</dbReference>
<keyword evidence="3" id="KW-0804">Transcription</keyword>
<keyword evidence="6" id="KW-1185">Reference proteome</keyword>
<accession>A0A0R1P287</accession>
<dbReference type="GO" id="GO:0003677">
    <property type="term" value="F:DNA binding"/>
    <property type="evidence" value="ECO:0007669"/>
    <property type="project" value="UniProtKB-KW"/>
</dbReference>
<dbReference type="Pfam" id="PF01022">
    <property type="entry name" value="HTH_5"/>
    <property type="match status" value="1"/>
</dbReference>
<keyword evidence="2" id="KW-0238">DNA-binding</keyword>
<dbReference type="CDD" id="cd00090">
    <property type="entry name" value="HTH_ARSR"/>
    <property type="match status" value="1"/>
</dbReference>
<dbReference type="PRINTS" id="PR00778">
    <property type="entry name" value="HTHARSR"/>
</dbReference>
<dbReference type="RefSeq" id="WP_056949181.1">
    <property type="nucleotide sequence ID" value="NZ_AZEB01000003.1"/>
</dbReference>
<dbReference type="Proteomes" id="UP000051439">
    <property type="component" value="Unassembled WGS sequence"/>
</dbReference>
<dbReference type="SMART" id="SM00418">
    <property type="entry name" value="HTH_ARSR"/>
    <property type="match status" value="1"/>
</dbReference>
<evidence type="ECO:0000313" key="5">
    <source>
        <dbReference type="EMBL" id="KRL22955.1"/>
    </source>
</evidence>
<evidence type="ECO:0000256" key="2">
    <source>
        <dbReference type="ARBA" id="ARBA00023125"/>
    </source>
</evidence>
<dbReference type="PANTHER" id="PTHR33154:SF33">
    <property type="entry name" value="TRANSCRIPTIONAL REPRESSOR SDPR"/>
    <property type="match status" value="1"/>
</dbReference>
<name>A0A0R1P287_9LACO</name>
<feature type="domain" description="HTH arsR-type" evidence="4">
    <location>
        <begin position="1"/>
        <end position="95"/>
    </location>
</feature>
<gene>
    <name evidence="5" type="ORF">FC98_GL001710</name>
</gene>
<sequence>MIVDLSEKSLPVYKALANPVRLHIIRILCQKPYSVKALAKQIGLSQPITLRHVNQLQEAGIVQFKREGKNKVSHICITEVKLDLPQPDNTSLLSQSTDIPVGSYVDFDVVPTCGIADVNNFIGNVDDPKYFMDPGKLNAQIIWFSKGFIDYKIGNYLFAKDQVQMLTLSGEFGSEVPLSNPDWPSDITFTLNGHELATWTSQGDFADTRGKYTPRWTPAEFNQYGTQVTILVSDTGTWIGGSKVSNLTISDLLPLPRRMDLRIEVKDNAKHVGGCTIFGKKFGNIDQDMRLTLYYK</sequence>
<keyword evidence="1" id="KW-0805">Transcription regulation</keyword>
<dbReference type="PANTHER" id="PTHR33154">
    <property type="entry name" value="TRANSCRIPTIONAL REGULATOR, ARSR FAMILY"/>
    <property type="match status" value="1"/>
</dbReference>
<evidence type="ECO:0000256" key="3">
    <source>
        <dbReference type="ARBA" id="ARBA00023163"/>
    </source>
</evidence>
<dbReference type="PROSITE" id="PS50987">
    <property type="entry name" value="HTH_ARSR_2"/>
    <property type="match status" value="1"/>
</dbReference>
<comment type="caution">
    <text evidence="5">The sequence shown here is derived from an EMBL/GenBank/DDBJ whole genome shotgun (WGS) entry which is preliminary data.</text>
</comment>
<dbReference type="InterPro" id="IPR051081">
    <property type="entry name" value="HTH_MetalResp_TranReg"/>
</dbReference>
<dbReference type="GO" id="GO:0003700">
    <property type="term" value="F:DNA-binding transcription factor activity"/>
    <property type="evidence" value="ECO:0007669"/>
    <property type="project" value="InterPro"/>
</dbReference>
<protein>
    <submittedName>
        <fullName evidence="5">ArsR family transcriptional regulator</fullName>
    </submittedName>
</protein>
<evidence type="ECO:0000259" key="4">
    <source>
        <dbReference type="PROSITE" id="PS50987"/>
    </source>
</evidence>
<dbReference type="AlphaFoldDB" id="A0A0R1P287"/>
<evidence type="ECO:0000256" key="1">
    <source>
        <dbReference type="ARBA" id="ARBA00023015"/>
    </source>
</evidence>